<dbReference type="Pfam" id="PF02481">
    <property type="entry name" value="DNA_processg_A"/>
    <property type="match status" value="1"/>
</dbReference>
<dbReference type="Proteomes" id="UP000231246">
    <property type="component" value="Unassembled WGS sequence"/>
</dbReference>
<organism evidence="3 4">
    <name type="scientific">Candidatus Roizmanbacteria bacterium CG22_combo_CG10-13_8_21_14_all_38_20</name>
    <dbReference type="NCBI Taxonomy" id="1974862"/>
    <lineage>
        <taxon>Bacteria</taxon>
        <taxon>Candidatus Roizmaniibacteriota</taxon>
    </lineage>
</organism>
<sequence length="261" mass="28125">PPNAIFALGNLEFLNHKSLTVIGARKPSEYGVQVISDLIPTLVSAGITIVSDLEQGSDLSAAQIALSHNGNVIGVLSSSLSHLKNHKFAPLINDALAQNSGLILSEYGKDYPPTKWKFAQRNRLIAALGQKLLVTEAGEKSGTLHTTTITRKLKHQIFAVPGNIYSNNSVGTNNLLKQGALPVTSSLDILNHYGKSANKTSSKTLNPSVAQINLLKHLSNEIDTNRLARVSSIPIYKLLPLLTTMELAGLVKKLGDRWVRA</sequence>
<comment type="caution">
    <text evidence="3">The sequence shown here is derived from an EMBL/GenBank/DDBJ whole genome shotgun (WGS) entry which is preliminary data.</text>
</comment>
<evidence type="ECO:0000256" key="1">
    <source>
        <dbReference type="ARBA" id="ARBA00006525"/>
    </source>
</evidence>
<dbReference type="Gene3D" id="3.40.50.450">
    <property type="match status" value="1"/>
</dbReference>
<dbReference type="SUPFAM" id="SSF102405">
    <property type="entry name" value="MCP/YpsA-like"/>
    <property type="match status" value="1"/>
</dbReference>
<dbReference type="InterPro" id="IPR057666">
    <property type="entry name" value="DrpA_SLOG"/>
</dbReference>
<proteinExistence type="inferred from homology"/>
<protein>
    <recommendedName>
        <fullName evidence="2">Smf/DprA SLOG domain-containing protein</fullName>
    </recommendedName>
</protein>
<dbReference type="PANTHER" id="PTHR43022">
    <property type="entry name" value="PROTEIN SMF"/>
    <property type="match status" value="1"/>
</dbReference>
<evidence type="ECO:0000313" key="4">
    <source>
        <dbReference type="Proteomes" id="UP000231246"/>
    </source>
</evidence>
<accession>A0A2H0BUQ6</accession>
<feature type="non-terminal residue" evidence="3">
    <location>
        <position position="1"/>
    </location>
</feature>
<dbReference type="InterPro" id="IPR003488">
    <property type="entry name" value="DprA"/>
</dbReference>
<dbReference type="EMBL" id="PCTA01000029">
    <property type="protein sequence ID" value="PIP61334.1"/>
    <property type="molecule type" value="Genomic_DNA"/>
</dbReference>
<dbReference type="AlphaFoldDB" id="A0A2H0BUQ6"/>
<evidence type="ECO:0000313" key="3">
    <source>
        <dbReference type="EMBL" id="PIP61334.1"/>
    </source>
</evidence>
<name>A0A2H0BUQ6_9BACT</name>
<feature type="domain" description="Smf/DprA SLOG" evidence="2">
    <location>
        <begin position="1"/>
        <end position="192"/>
    </location>
</feature>
<evidence type="ECO:0000259" key="2">
    <source>
        <dbReference type="Pfam" id="PF02481"/>
    </source>
</evidence>
<gene>
    <name evidence="3" type="ORF">COW99_04560</name>
</gene>
<reference evidence="3 4" key="1">
    <citation type="submission" date="2017-09" db="EMBL/GenBank/DDBJ databases">
        <title>Depth-based differentiation of microbial function through sediment-hosted aquifers and enrichment of novel symbionts in the deep terrestrial subsurface.</title>
        <authorList>
            <person name="Probst A.J."/>
            <person name="Ladd B."/>
            <person name="Jarett J.K."/>
            <person name="Geller-Mcgrath D.E."/>
            <person name="Sieber C.M."/>
            <person name="Emerson J.B."/>
            <person name="Anantharaman K."/>
            <person name="Thomas B.C."/>
            <person name="Malmstrom R."/>
            <person name="Stieglmeier M."/>
            <person name="Klingl A."/>
            <person name="Woyke T."/>
            <person name="Ryan C.M."/>
            <person name="Banfield J.F."/>
        </authorList>
    </citation>
    <scope>NUCLEOTIDE SEQUENCE [LARGE SCALE GENOMIC DNA]</scope>
    <source>
        <strain evidence="3">CG22_combo_CG10-13_8_21_14_all_38_20</strain>
    </source>
</reference>
<dbReference type="GO" id="GO:0009294">
    <property type="term" value="P:DNA-mediated transformation"/>
    <property type="evidence" value="ECO:0007669"/>
    <property type="project" value="InterPro"/>
</dbReference>
<comment type="similarity">
    <text evidence="1">Belongs to the DprA/Smf family.</text>
</comment>
<dbReference type="PANTHER" id="PTHR43022:SF1">
    <property type="entry name" value="PROTEIN SMF"/>
    <property type="match status" value="1"/>
</dbReference>